<organism evidence="1 2">
    <name type="scientific">Malassezia equina</name>
    <dbReference type="NCBI Taxonomy" id="1381935"/>
    <lineage>
        <taxon>Eukaryota</taxon>
        <taxon>Fungi</taxon>
        <taxon>Dikarya</taxon>
        <taxon>Basidiomycota</taxon>
        <taxon>Ustilaginomycotina</taxon>
        <taxon>Malasseziomycetes</taxon>
        <taxon>Malasseziales</taxon>
        <taxon>Malasseziaceae</taxon>
        <taxon>Malassezia</taxon>
    </lineage>
</organism>
<keyword evidence="2" id="KW-1185">Reference proteome</keyword>
<evidence type="ECO:0000313" key="2">
    <source>
        <dbReference type="Proteomes" id="UP001214415"/>
    </source>
</evidence>
<protein>
    <submittedName>
        <fullName evidence="1">Uncharacterized protein</fullName>
    </submittedName>
</protein>
<sequence length="79" mass="8885">MTNGGIEGVPMEQLLQELPLEDSNLVPLNVGPADDDQPYLDHIYKRIGKDKIVSEILSGSDFHRKERNIQLVNLDAEEL</sequence>
<dbReference type="EMBL" id="CP119901">
    <property type="protein sequence ID" value="WFD22257.1"/>
    <property type="molecule type" value="Genomic_DNA"/>
</dbReference>
<proteinExistence type="predicted"/>
<dbReference type="AlphaFoldDB" id="A0AAF0E9J1"/>
<dbReference type="Proteomes" id="UP001214415">
    <property type="component" value="Chromosome 2"/>
</dbReference>
<gene>
    <name evidence="1" type="ORF">MEQU1_000923</name>
</gene>
<accession>A0AAF0E9J1</accession>
<name>A0AAF0E9J1_9BASI</name>
<evidence type="ECO:0000313" key="1">
    <source>
        <dbReference type="EMBL" id="WFD22257.1"/>
    </source>
</evidence>
<reference evidence="1" key="1">
    <citation type="submission" date="2023-03" db="EMBL/GenBank/DDBJ databases">
        <title>Mating type loci evolution in Malassezia.</title>
        <authorList>
            <person name="Coelho M.A."/>
        </authorList>
    </citation>
    <scope>NUCLEOTIDE SEQUENCE</scope>
    <source>
        <strain evidence="1">CBS 12830</strain>
    </source>
</reference>